<dbReference type="SUPFAM" id="SSF47027">
    <property type="entry name" value="Acyl-CoA binding protein"/>
    <property type="match status" value="1"/>
</dbReference>
<dbReference type="Gene3D" id="1.25.40.20">
    <property type="entry name" value="Ankyrin repeat-containing domain"/>
    <property type="match status" value="1"/>
</dbReference>
<dbReference type="InterPro" id="IPR036770">
    <property type="entry name" value="Ankyrin_rpt-contain_sf"/>
</dbReference>
<dbReference type="EMBL" id="FUEG01000006">
    <property type="protein sequence ID" value="SJL05489.1"/>
    <property type="molecule type" value="Genomic_DNA"/>
</dbReference>
<dbReference type="SUPFAM" id="SSF48403">
    <property type="entry name" value="Ankyrin repeat"/>
    <property type="match status" value="1"/>
</dbReference>
<dbReference type="InterPro" id="IPR014352">
    <property type="entry name" value="FERM/acyl-CoA-bd_prot_sf"/>
</dbReference>
<keyword evidence="3" id="KW-0446">Lipid-binding</keyword>
<dbReference type="Gene3D" id="1.20.80.10">
    <property type="match status" value="1"/>
</dbReference>
<dbReference type="Proteomes" id="UP000219338">
    <property type="component" value="Unassembled WGS sequence"/>
</dbReference>
<dbReference type="InterPro" id="IPR002110">
    <property type="entry name" value="Ankyrin_rpt"/>
</dbReference>
<dbReference type="PROSITE" id="PS51228">
    <property type="entry name" value="ACB_2"/>
    <property type="match status" value="1"/>
</dbReference>
<keyword evidence="8" id="KW-1185">Reference proteome</keyword>
<dbReference type="PANTHER" id="PTHR24119">
    <property type="entry name" value="ACYL-COA-BINDING DOMAIN-CONTAINING PROTEIN 6"/>
    <property type="match status" value="1"/>
</dbReference>
<evidence type="ECO:0000313" key="8">
    <source>
        <dbReference type="Proteomes" id="UP000219338"/>
    </source>
</evidence>
<accession>A0A284R9W4</accession>
<dbReference type="InterPro" id="IPR000582">
    <property type="entry name" value="Acyl-CoA-binding_protein"/>
</dbReference>
<keyword evidence="2 4" id="KW-0040">ANK repeat</keyword>
<reference evidence="8" key="1">
    <citation type="journal article" date="2017" name="Nat. Ecol. Evol.">
        <title>Genome expansion and lineage-specific genetic innovations in the forest pathogenic fungi Armillaria.</title>
        <authorList>
            <person name="Sipos G."/>
            <person name="Prasanna A.N."/>
            <person name="Walter M.C."/>
            <person name="O'Connor E."/>
            <person name="Balint B."/>
            <person name="Krizsan K."/>
            <person name="Kiss B."/>
            <person name="Hess J."/>
            <person name="Varga T."/>
            <person name="Slot J."/>
            <person name="Riley R."/>
            <person name="Boka B."/>
            <person name="Rigling D."/>
            <person name="Barry K."/>
            <person name="Lee J."/>
            <person name="Mihaltcheva S."/>
            <person name="LaButti K."/>
            <person name="Lipzen A."/>
            <person name="Waldron R."/>
            <person name="Moloney N.M."/>
            <person name="Sperisen C."/>
            <person name="Kredics L."/>
            <person name="Vagvoelgyi C."/>
            <person name="Patrignani A."/>
            <person name="Fitzpatrick D."/>
            <person name="Nagy I."/>
            <person name="Doyle S."/>
            <person name="Anderson J.B."/>
            <person name="Grigoriev I.V."/>
            <person name="Gueldener U."/>
            <person name="Muensterkoetter M."/>
            <person name="Nagy L.G."/>
        </authorList>
    </citation>
    <scope>NUCLEOTIDE SEQUENCE [LARGE SCALE GENOMIC DNA]</scope>
    <source>
        <strain evidence="8">C18/9</strain>
    </source>
</reference>
<dbReference type="PROSITE" id="PS50088">
    <property type="entry name" value="ANK_REPEAT"/>
    <property type="match status" value="1"/>
</dbReference>
<feature type="repeat" description="ANK" evidence="4">
    <location>
        <begin position="171"/>
        <end position="203"/>
    </location>
</feature>
<evidence type="ECO:0000259" key="6">
    <source>
        <dbReference type="PROSITE" id="PS51228"/>
    </source>
</evidence>
<organism evidence="7 8">
    <name type="scientific">Armillaria ostoyae</name>
    <name type="common">Armillaria root rot fungus</name>
    <dbReference type="NCBI Taxonomy" id="47428"/>
    <lineage>
        <taxon>Eukaryota</taxon>
        <taxon>Fungi</taxon>
        <taxon>Dikarya</taxon>
        <taxon>Basidiomycota</taxon>
        <taxon>Agaricomycotina</taxon>
        <taxon>Agaricomycetes</taxon>
        <taxon>Agaricomycetidae</taxon>
        <taxon>Agaricales</taxon>
        <taxon>Marasmiineae</taxon>
        <taxon>Physalacriaceae</taxon>
        <taxon>Armillaria</taxon>
    </lineage>
</organism>
<dbReference type="PRINTS" id="PR00689">
    <property type="entry name" value="ACOABINDINGP"/>
</dbReference>
<dbReference type="SMART" id="SM00248">
    <property type="entry name" value="ANK"/>
    <property type="match status" value="1"/>
</dbReference>
<evidence type="ECO:0000256" key="5">
    <source>
        <dbReference type="SAM" id="MobiDB-lite"/>
    </source>
</evidence>
<evidence type="ECO:0000256" key="3">
    <source>
        <dbReference type="ARBA" id="ARBA00023121"/>
    </source>
</evidence>
<evidence type="ECO:0000256" key="4">
    <source>
        <dbReference type="PROSITE-ProRule" id="PRU00023"/>
    </source>
</evidence>
<evidence type="ECO:0000256" key="1">
    <source>
        <dbReference type="ARBA" id="ARBA00022737"/>
    </source>
</evidence>
<feature type="region of interest" description="Disordered" evidence="5">
    <location>
        <begin position="91"/>
        <end position="123"/>
    </location>
</feature>
<dbReference type="Pfam" id="PF12796">
    <property type="entry name" value="Ank_2"/>
    <property type="match status" value="1"/>
</dbReference>
<dbReference type="InterPro" id="IPR035984">
    <property type="entry name" value="Acyl-CoA-binding_sf"/>
</dbReference>
<keyword evidence="1" id="KW-0677">Repeat</keyword>
<evidence type="ECO:0000256" key="2">
    <source>
        <dbReference type="ARBA" id="ARBA00023043"/>
    </source>
</evidence>
<protein>
    <recommendedName>
        <fullName evidence="6">ACB domain-containing protein</fullName>
    </recommendedName>
</protein>
<dbReference type="OrthoDB" id="341259at2759"/>
<feature type="compositionally biased region" description="Acidic residues" evidence="5">
    <location>
        <begin position="104"/>
        <end position="114"/>
    </location>
</feature>
<evidence type="ECO:0000313" key="7">
    <source>
        <dbReference type="EMBL" id="SJL05489.1"/>
    </source>
</evidence>
<name>A0A284R9W4_ARMOS</name>
<dbReference type="AlphaFoldDB" id="A0A284R9W4"/>
<dbReference type="GO" id="GO:0000062">
    <property type="term" value="F:fatty-acyl-CoA binding"/>
    <property type="evidence" value="ECO:0007669"/>
    <property type="project" value="InterPro"/>
</dbReference>
<feature type="domain" description="ACB" evidence="6">
    <location>
        <begin position="3"/>
        <end position="93"/>
    </location>
</feature>
<proteinExistence type="predicted"/>
<dbReference type="OMA" id="ARSKWQA"/>
<dbReference type="Pfam" id="PF00887">
    <property type="entry name" value="ACBP"/>
    <property type="match status" value="1"/>
</dbReference>
<dbReference type="PROSITE" id="PS50297">
    <property type="entry name" value="ANK_REP_REGION"/>
    <property type="match status" value="1"/>
</dbReference>
<sequence>MSPSKKFDDAASYLSNAPSLGGVSSTTRLELYGLFKYVTVGASPGSSRPSIFDMTGRAKWDAWNASGKKWPTAEQAEARYLELAQSLGWTEDSQLTPSKAEQKPDDDDIWDDDSTAPKSGRGFGITVSSMAGPTEVVGDDLHGLAVSNQIAKLEALVNGEPRPDLDAQDEYGYTALHLAADRGNTAIVKILLDHGANAVLKDSDGFSASELARIAGHSDIVQLLSA</sequence>
<dbReference type="PANTHER" id="PTHR24119:SF0">
    <property type="entry name" value="ACYL-COA-BINDING DOMAIN-CONTAINING PROTEIN 6"/>
    <property type="match status" value="1"/>
</dbReference>
<gene>
    <name evidence="7" type="ORF">ARMOST_08857</name>
</gene>
<dbReference type="STRING" id="47428.A0A284R9W4"/>